<sequence>MQALINKLRIKLNQPLPGAQAHNLMSPKLSTGNRVNFKFDKAPRKGAVLILLYEKEGEIWFPMIQRPLYDGVHSGQMALPGGRYEETDGDLKVTAMRETQEEIGVEPGQVGVIGHLSEFMVSASNHLIVPYVGFSKEIPRFIPDEVEVDEIIEAPLSQLLDKSRLKEKEIVTAHGYRLHSPYFDIQDKVVWGATAMMLSEFAAIIEDL</sequence>
<accession>A0ABW7NCU5</accession>
<protein>
    <submittedName>
        <fullName evidence="8">NUDIX hydrolase</fullName>
        <ecNumber evidence="8">3.6.1.55</ecNumber>
    </submittedName>
</protein>
<dbReference type="CDD" id="cd03426">
    <property type="entry name" value="NUDIX_CoAse_Nudt7"/>
    <property type="match status" value="1"/>
</dbReference>
<evidence type="ECO:0000256" key="5">
    <source>
        <dbReference type="ARBA" id="ARBA00022842"/>
    </source>
</evidence>
<feature type="domain" description="Nudix hydrolase" evidence="7">
    <location>
        <begin position="43"/>
        <end position="178"/>
    </location>
</feature>
<dbReference type="InterPro" id="IPR015797">
    <property type="entry name" value="NUDIX_hydrolase-like_dom_sf"/>
</dbReference>
<proteinExistence type="predicted"/>
<dbReference type="RefSeq" id="WP_395418898.1">
    <property type="nucleotide sequence ID" value="NZ_JBIPKE010000020.1"/>
</dbReference>
<dbReference type="EMBL" id="JBIPKE010000020">
    <property type="protein sequence ID" value="MFH6985443.1"/>
    <property type="molecule type" value="Genomic_DNA"/>
</dbReference>
<reference evidence="8 9" key="1">
    <citation type="journal article" date="2013" name="Int. J. Syst. Evol. Microbiol.">
        <title>Marinoscillum luteum sp. nov., isolated from marine sediment.</title>
        <authorList>
            <person name="Cha I.T."/>
            <person name="Park S.J."/>
            <person name="Kim S.J."/>
            <person name="Kim J.G."/>
            <person name="Jung M.Y."/>
            <person name="Shin K.S."/>
            <person name="Kwon K.K."/>
            <person name="Yang S.H."/>
            <person name="Seo Y.S."/>
            <person name="Rhee S.K."/>
        </authorList>
    </citation>
    <scope>NUCLEOTIDE SEQUENCE [LARGE SCALE GENOMIC DNA]</scope>
    <source>
        <strain evidence="8 9">KCTC 23939</strain>
    </source>
</reference>
<comment type="cofactor">
    <cofactor evidence="2">
        <name>Mg(2+)</name>
        <dbReference type="ChEBI" id="CHEBI:18420"/>
    </cofactor>
</comment>
<dbReference type="Gene3D" id="3.90.79.10">
    <property type="entry name" value="Nucleoside Triphosphate Pyrophosphohydrolase"/>
    <property type="match status" value="1"/>
</dbReference>
<keyword evidence="3" id="KW-0479">Metal-binding</keyword>
<comment type="caution">
    <text evidence="8">The sequence shown here is derived from an EMBL/GenBank/DDBJ whole genome shotgun (WGS) entry which is preliminary data.</text>
</comment>
<keyword evidence="6" id="KW-0464">Manganese</keyword>
<evidence type="ECO:0000256" key="1">
    <source>
        <dbReference type="ARBA" id="ARBA00001936"/>
    </source>
</evidence>
<dbReference type="EC" id="3.6.1.55" evidence="8"/>
<evidence type="ECO:0000256" key="3">
    <source>
        <dbReference type="ARBA" id="ARBA00022723"/>
    </source>
</evidence>
<dbReference type="Pfam" id="PF00293">
    <property type="entry name" value="NUDIX"/>
    <property type="match status" value="1"/>
</dbReference>
<evidence type="ECO:0000256" key="4">
    <source>
        <dbReference type="ARBA" id="ARBA00022801"/>
    </source>
</evidence>
<comment type="cofactor">
    <cofactor evidence="1">
        <name>Mn(2+)</name>
        <dbReference type="ChEBI" id="CHEBI:29035"/>
    </cofactor>
</comment>
<dbReference type="SUPFAM" id="SSF55811">
    <property type="entry name" value="Nudix"/>
    <property type="match status" value="1"/>
</dbReference>
<dbReference type="PROSITE" id="PS51462">
    <property type="entry name" value="NUDIX"/>
    <property type="match status" value="1"/>
</dbReference>
<evidence type="ECO:0000256" key="2">
    <source>
        <dbReference type="ARBA" id="ARBA00001946"/>
    </source>
</evidence>
<dbReference type="Proteomes" id="UP001610063">
    <property type="component" value="Unassembled WGS sequence"/>
</dbReference>
<name>A0ABW7NCU5_9BACT</name>
<gene>
    <name evidence="8" type="ORF">ACHKAR_18475</name>
</gene>
<evidence type="ECO:0000313" key="8">
    <source>
        <dbReference type="EMBL" id="MFH6985443.1"/>
    </source>
</evidence>
<keyword evidence="4 8" id="KW-0378">Hydrolase</keyword>
<keyword evidence="5" id="KW-0460">Magnesium</keyword>
<evidence type="ECO:0000259" key="7">
    <source>
        <dbReference type="PROSITE" id="PS51462"/>
    </source>
</evidence>
<dbReference type="InterPro" id="IPR000086">
    <property type="entry name" value="NUDIX_hydrolase_dom"/>
</dbReference>
<evidence type="ECO:0000313" key="9">
    <source>
        <dbReference type="Proteomes" id="UP001610063"/>
    </source>
</evidence>
<dbReference type="InterPro" id="IPR045121">
    <property type="entry name" value="CoAse"/>
</dbReference>
<dbReference type="PANTHER" id="PTHR12992">
    <property type="entry name" value="NUDIX HYDROLASE"/>
    <property type="match status" value="1"/>
</dbReference>
<dbReference type="PANTHER" id="PTHR12992:SF11">
    <property type="entry name" value="MITOCHONDRIAL COENZYME A DIPHOSPHATASE NUDT8"/>
    <property type="match status" value="1"/>
</dbReference>
<organism evidence="8 9">
    <name type="scientific">Marinoscillum luteum</name>
    <dbReference type="NCBI Taxonomy" id="861051"/>
    <lineage>
        <taxon>Bacteria</taxon>
        <taxon>Pseudomonadati</taxon>
        <taxon>Bacteroidota</taxon>
        <taxon>Cytophagia</taxon>
        <taxon>Cytophagales</taxon>
        <taxon>Reichenbachiellaceae</taxon>
        <taxon>Marinoscillum</taxon>
    </lineage>
</organism>
<keyword evidence="9" id="KW-1185">Reference proteome</keyword>
<evidence type="ECO:0000256" key="6">
    <source>
        <dbReference type="ARBA" id="ARBA00023211"/>
    </source>
</evidence>
<dbReference type="GO" id="GO:0035539">
    <property type="term" value="F:8-oxo-7,8-dihydrodeoxyguanosine triphosphate pyrophosphatase activity"/>
    <property type="evidence" value="ECO:0007669"/>
    <property type="project" value="UniProtKB-EC"/>
</dbReference>